<dbReference type="EMBL" id="CP002347">
    <property type="protein sequence ID" value="ADR18396.1"/>
    <property type="molecule type" value="Genomic_DNA"/>
</dbReference>
<dbReference type="STRING" id="768670.Calni_0483"/>
<gene>
    <name evidence="2" type="ordered locus">Calni_0483</name>
</gene>
<dbReference type="RefSeq" id="WP_013450611.1">
    <property type="nucleotide sequence ID" value="NC_014758.1"/>
</dbReference>
<name>E4TEZ0_CALNY</name>
<keyword evidence="3" id="KW-1185">Reference proteome</keyword>
<organism evidence="2 3">
    <name type="scientific">Calditerrivibrio nitroreducens (strain DSM 19672 / NBRC 101217 / Yu37-1)</name>
    <dbReference type="NCBI Taxonomy" id="768670"/>
    <lineage>
        <taxon>Bacteria</taxon>
        <taxon>Pseudomonadati</taxon>
        <taxon>Deferribacterota</taxon>
        <taxon>Deferribacteres</taxon>
        <taxon>Deferribacterales</taxon>
        <taxon>Calditerrivibrionaceae</taxon>
    </lineage>
</organism>
<dbReference type="KEGG" id="cni:Calni_0483"/>
<protein>
    <submittedName>
        <fullName evidence="2">Uncharacterized protein</fullName>
    </submittedName>
</protein>
<feature type="transmembrane region" description="Helical" evidence="1">
    <location>
        <begin position="24"/>
        <end position="45"/>
    </location>
</feature>
<keyword evidence="1" id="KW-0812">Transmembrane</keyword>
<dbReference type="AlphaFoldDB" id="E4TEZ0"/>
<evidence type="ECO:0000313" key="3">
    <source>
        <dbReference type="Proteomes" id="UP000007039"/>
    </source>
</evidence>
<dbReference type="HOGENOM" id="CLU_1934151_0_0_0"/>
<feature type="transmembrane region" description="Helical" evidence="1">
    <location>
        <begin position="98"/>
        <end position="119"/>
    </location>
</feature>
<keyword evidence="1" id="KW-1133">Transmembrane helix</keyword>
<sequence>MNKVITNNIFLPKKIETLEKAHKYCIPGAIFTTLMGVLSFLHSIIYLPELLFLGFLDLVLWGVLGIGIYKNSRIAVINGFIMYILGGAYFRITPMWQSNLLATFYVITMLFAIRGAFAYQKILKEKNKGN</sequence>
<feature type="transmembrane region" description="Helical" evidence="1">
    <location>
        <begin position="74"/>
        <end position="92"/>
    </location>
</feature>
<dbReference type="Proteomes" id="UP000007039">
    <property type="component" value="Chromosome"/>
</dbReference>
<keyword evidence="1" id="KW-0472">Membrane</keyword>
<evidence type="ECO:0000313" key="2">
    <source>
        <dbReference type="EMBL" id="ADR18396.1"/>
    </source>
</evidence>
<proteinExistence type="predicted"/>
<feature type="transmembrane region" description="Helical" evidence="1">
    <location>
        <begin position="51"/>
        <end position="69"/>
    </location>
</feature>
<reference evidence="2 3" key="2">
    <citation type="journal article" date="2011" name="Stand. Genomic Sci.">
        <title>Complete genome sequence of Calditerrivibrio nitroreducens type strain (Yu37-1).</title>
        <authorList>
            <person name="Pitluck S."/>
            <person name="Sikorski J."/>
            <person name="Zeytun A."/>
            <person name="Lapidus A."/>
            <person name="Nolan M."/>
            <person name="Lucas S."/>
            <person name="Hammon N."/>
            <person name="Deshpande S."/>
            <person name="Cheng J.F."/>
            <person name="Tapia R."/>
            <person name="Han C."/>
            <person name="Goodwin L."/>
            <person name="Liolios K."/>
            <person name="Pagani I."/>
            <person name="Ivanova N."/>
            <person name="Mavromatis K."/>
            <person name="Pati A."/>
            <person name="Chen A."/>
            <person name="Palaniappan K."/>
            <person name="Hauser L."/>
            <person name="Chang Y.J."/>
            <person name="Jeffries C.D."/>
            <person name="Detter J.C."/>
            <person name="Brambilla E."/>
            <person name="Djao O.D."/>
            <person name="Rohde M."/>
            <person name="Spring S."/>
            <person name="Goker M."/>
            <person name="Woyke T."/>
            <person name="Bristow J."/>
            <person name="Eisen J.A."/>
            <person name="Markowitz V."/>
            <person name="Hugenholtz P."/>
            <person name="Kyrpides N.C."/>
            <person name="Klenk H.P."/>
            <person name="Land M."/>
        </authorList>
    </citation>
    <scope>NUCLEOTIDE SEQUENCE [LARGE SCALE GENOMIC DNA]</scope>
    <source>
        <strain evidence="3">DSM 19672 / NBRC 101217 / Yu37-1</strain>
    </source>
</reference>
<reference key="1">
    <citation type="submission" date="2010-11" db="EMBL/GenBank/DDBJ databases">
        <title>The complete genome of chromosome of Calditerrivibrio nitroreducens DSM 19672.</title>
        <authorList>
            <consortium name="US DOE Joint Genome Institute (JGI-PGF)"/>
            <person name="Lucas S."/>
            <person name="Copeland A."/>
            <person name="Lapidus A."/>
            <person name="Bruce D."/>
            <person name="Goodwin L."/>
            <person name="Pitluck S."/>
            <person name="Kyrpides N."/>
            <person name="Mavromatis K."/>
            <person name="Ivanova N."/>
            <person name="Mikhailova N."/>
            <person name="Zeytun A."/>
            <person name="Brettin T."/>
            <person name="Detter J.C."/>
            <person name="Tapia R."/>
            <person name="Han C."/>
            <person name="Land M."/>
            <person name="Hauser L."/>
            <person name="Markowitz V."/>
            <person name="Cheng J.-F."/>
            <person name="Hugenholtz P."/>
            <person name="Woyke T."/>
            <person name="Wu D."/>
            <person name="Spring S."/>
            <person name="Schroeder M."/>
            <person name="Brambilla E."/>
            <person name="Klenk H.-P."/>
            <person name="Eisen J.A."/>
        </authorList>
    </citation>
    <scope>NUCLEOTIDE SEQUENCE [LARGE SCALE GENOMIC DNA]</scope>
    <source>
        <strain>DSM 19672</strain>
    </source>
</reference>
<evidence type="ECO:0000256" key="1">
    <source>
        <dbReference type="SAM" id="Phobius"/>
    </source>
</evidence>
<accession>E4TEZ0</accession>